<feature type="compositionally biased region" description="Acidic residues" evidence="1">
    <location>
        <begin position="123"/>
        <end position="137"/>
    </location>
</feature>
<feature type="region of interest" description="Disordered" evidence="1">
    <location>
        <begin position="36"/>
        <end position="137"/>
    </location>
</feature>
<dbReference type="AlphaFoldDB" id="A0A0P0CGB9"/>
<name>A0A0P0CGB9_9BACT</name>
<organism evidence="2 3">
    <name type="scientific">Rufibacter tibetensis</name>
    <dbReference type="NCBI Taxonomy" id="512763"/>
    <lineage>
        <taxon>Bacteria</taxon>
        <taxon>Pseudomonadati</taxon>
        <taxon>Bacteroidota</taxon>
        <taxon>Cytophagia</taxon>
        <taxon>Cytophagales</taxon>
        <taxon>Hymenobacteraceae</taxon>
        <taxon>Rufibacter</taxon>
    </lineage>
</organism>
<dbReference type="EMBL" id="CP012643">
    <property type="protein sequence ID" value="ALI98093.1"/>
    <property type="molecule type" value="Genomic_DNA"/>
</dbReference>
<dbReference type="RefSeq" id="WP_062542427.1">
    <property type="nucleotide sequence ID" value="NZ_CP012643.1"/>
</dbReference>
<protein>
    <submittedName>
        <fullName evidence="2">Uncharacterized protein</fullName>
    </submittedName>
</protein>
<dbReference type="Proteomes" id="UP000061382">
    <property type="component" value="Chromosome"/>
</dbReference>
<proteinExistence type="predicted"/>
<evidence type="ECO:0000256" key="1">
    <source>
        <dbReference type="SAM" id="MobiDB-lite"/>
    </source>
</evidence>
<accession>A0A0P0CGB9</accession>
<evidence type="ECO:0000313" key="3">
    <source>
        <dbReference type="Proteomes" id="UP000061382"/>
    </source>
</evidence>
<dbReference type="PATRIC" id="fig|512763.3.peg.609"/>
<dbReference type="KEGG" id="rti:DC20_02755"/>
<reference evidence="2 3" key="1">
    <citation type="submission" date="2015-08" db="EMBL/GenBank/DDBJ databases">
        <title>Complete genome sequence of Rufibacter tibetensis strain 1351t, a radiation-resistant bacterium from tibet plateau.</title>
        <authorList>
            <person name="Dai J."/>
        </authorList>
    </citation>
    <scope>NUCLEOTIDE SEQUENCE [LARGE SCALE GENOMIC DNA]</scope>
    <source>
        <strain evidence="2 3">1351</strain>
    </source>
</reference>
<feature type="compositionally biased region" description="Polar residues" evidence="1">
    <location>
        <begin position="108"/>
        <end position="120"/>
    </location>
</feature>
<sequence length="298" mass="33814">MNRYQEPESAAEKLHQLYYSLAHIVLPELLQLSDQAAKHSDGTGTHPVTPSRISDPEKDEIDWTNSFKEEDGQNFFTMPGIKYTPFEGTGKETEYPETPGTADRPDNTDPSQDSDATSLPSPEDTDWMFTEEEDETDPELALLIAELEEEMNNIDLYESAEHSIGPLALDSLSDEELLEISWDRALLASDVKQAPPSDHFQLERVMRKGLEILLFRFPDPIRMPGAWRAAAVRQQGQPYRYFTLEKTAGLDETETESAILGEWTTGTIHHNYGRFKGDIWNKEDFLDAALAQYLADRK</sequence>
<feature type="compositionally biased region" description="Polar residues" evidence="1">
    <location>
        <begin position="42"/>
        <end position="52"/>
    </location>
</feature>
<evidence type="ECO:0000313" key="2">
    <source>
        <dbReference type="EMBL" id="ALI98093.1"/>
    </source>
</evidence>
<keyword evidence="3" id="KW-1185">Reference proteome</keyword>
<gene>
    <name evidence="2" type="ORF">DC20_02755</name>
</gene>